<dbReference type="AlphaFoldDB" id="A0A9W7J7K5"/>
<protein>
    <submittedName>
        <fullName evidence="1">Uncharacterized protein</fullName>
    </submittedName>
</protein>
<name>A0A9W7J7K5_HIBTR</name>
<dbReference type="EMBL" id="BSYR01000050">
    <property type="protein sequence ID" value="GMJ08102.1"/>
    <property type="molecule type" value="Genomic_DNA"/>
</dbReference>
<sequence length="182" mass="20965">MCCSNTLTAVDQPDFDEAIKEAEEKGEDEIEQSNVVLTRPGMTFEPLNYAEFKSPEPSLRNPPILELKPLPPQLKYAFLGEKNTLLVDIFAWLKPNQEAKVLNVLSRHNETLGWNIAHLKDISPILCMFGVLPAGYYNCWIKPQWKFTLIVRTVDEIEITKWHDDNVFFISDSSWDYPSSQF</sequence>
<accession>A0A9W7J7K5</accession>
<comment type="caution">
    <text evidence="1">The sequence shown here is derived from an EMBL/GenBank/DDBJ whole genome shotgun (WGS) entry which is preliminary data.</text>
</comment>
<dbReference type="OrthoDB" id="1934381at2759"/>
<proteinExistence type="predicted"/>
<gene>
    <name evidence="1" type="ORF">HRI_004479400</name>
</gene>
<keyword evidence="2" id="KW-1185">Reference proteome</keyword>
<evidence type="ECO:0000313" key="1">
    <source>
        <dbReference type="EMBL" id="GMJ08102.1"/>
    </source>
</evidence>
<organism evidence="1 2">
    <name type="scientific">Hibiscus trionum</name>
    <name type="common">Flower of an hour</name>
    <dbReference type="NCBI Taxonomy" id="183268"/>
    <lineage>
        <taxon>Eukaryota</taxon>
        <taxon>Viridiplantae</taxon>
        <taxon>Streptophyta</taxon>
        <taxon>Embryophyta</taxon>
        <taxon>Tracheophyta</taxon>
        <taxon>Spermatophyta</taxon>
        <taxon>Magnoliopsida</taxon>
        <taxon>eudicotyledons</taxon>
        <taxon>Gunneridae</taxon>
        <taxon>Pentapetalae</taxon>
        <taxon>rosids</taxon>
        <taxon>malvids</taxon>
        <taxon>Malvales</taxon>
        <taxon>Malvaceae</taxon>
        <taxon>Malvoideae</taxon>
        <taxon>Hibiscus</taxon>
    </lineage>
</organism>
<evidence type="ECO:0000313" key="2">
    <source>
        <dbReference type="Proteomes" id="UP001165190"/>
    </source>
</evidence>
<reference evidence="1" key="1">
    <citation type="submission" date="2023-05" db="EMBL/GenBank/DDBJ databases">
        <title>Genome and transcriptome analyses reveal genes involved in the formation of fine ridges on petal epidermal cells in Hibiscus trionum.</title>
        <authorList>
            <person name="Koshimizu S."/>
            <person name="Masuda S."/>
            <person name="Ishii T."/>
            <person name="Shirasu K."/>
            <person name="Hoshino A."/>
            <person name="Arita M."/>
        </authorList>
    </citation>
    <scope>NUCLEOTIDE SEQUENCE</scope>
    <source>
        <strain evidence="1">Hamamatsu line</strain>
    </source>
</reference>
<dbReference type="Proteomes" id="UP001165190">
    <property type="component" value="Unassembled WGS sequence"/>
</dbReference>